<feature type="transmembrane region" description="Helical" evidence="1">
    <location>
        <begin position="76"/>
        <end position="95"/>
    </location>
</feature>
<evidence type="ECO:0008006" key="4">
    <source>
        <dbReference type="Google" id="ProtNLM"/>
    </source>
</evidence>
<evidence type="ECO:0000256" key="1">
    <source>
        <dbReference type="SAM" id="Phobius"/>
    </source>
</evidence>
<feature type="transmembrane region" description="Helical" evidence="1">
    <location>
        <begin position="151"/>
        <end position="173"/>
    </location>
</feature>
<dbReference type="EMBL" id="JXJX01000004">
    <property type="protein sequence ID" value="PCS07363.1"/>
    <property type="molecule type" value="Genomic_DNA"/>
</dbReference>
<feature type="transmembrane region" description="Helical" evidence="1">
    <location>
        <begin position="107"/>
        <end position="130"/>
    </location>
</feature>
<feature type="transmembrane region" description="Helical" evidence="1">
    <location>
        <begin position="26"/>
        <end position="48"/>
    </location>
</feature>
<proteinExistence type="predicted"/>
<organism evidence="2 3">
    <name type="scientific">Pseudolactococcus plantarum</name>
    <dbReference type="NCBI Taxonomy" id="1365"/>
    <lineage>
        <taxon>Bacteria</taxon>
        <taxon>Bacillati</taxon>
        <taxon>Bacillota</taxon>
        <taxon>Bacilli</taxon>
        <taxon>Lactobacillales</taxon>
        <taxon>Streptococcaceae</taxon>
        <taxon>Pseudolactococcus</taxon>
    </lineage>
</organism>
<dbReference type="OrthoDB" id="9814991at2"/>
<protein>
    <recommendedName>
        <fullName evidence="4">DUF624 domain-containing protein</fullName>
    </recommendedName>
</protein>
<accession>A0A2A5S1P7</accession>
<evidence type="ECO:0000313" key="3">
    <source>
        <dbReference type="Proteomes" id="UP000242246"/>
    </source>
</evidence>
<keyword evidence="1" id="KW-0472">Membrane</keyword>
<comment type="caution">
    <text evidence="2">The sequence shown here is derived from an EMBL/GenBank/DDBJ whole genome shotgun (WGS) entry which is preliminary data.</text>
</comment>
<sequence>MTNLFSYDGVVYKTGTKLFQLLVLNVLYLITCLPLLTIGAANTALACATMKMIEGKEGNVAVDYLRSFKSNFKMATYFNFIFGVINGLILLNYLFAGTVTPLLRGFVYAALGLAGIISIIGMTFIYPYIARFDDDMLTTTKNTGLLILKHGRLSFLILMIAVIPVVVACLSPLLMVFAIYISAFIGFSLTTYLRSLLLLSIYKHY</sequence>
<dbReference type="RefSeq" id="WP_068160633.1">
    <property type="nucleotide sequence ID" value="NZ_JXJX01000004.1"/>
</dbReference>
<name>A0A2A5S1P7_9LACT</name>
<gene>
    <name evidence="2" type="ORF">RU87_GL000999</name>
</gene>
<keyword evidence="3" id="KW-1185">Reference proteome</keyword>
<dbReference type="AlphaFoldDB" id="A0A2A5S1P7"/>
<dbReference type="STRING" id="1348632.GCA_001591745_00392"/>
<dbReference type="InterPro" id="IPR006938">
    <property type="entry name" value="DUF624"/>
</dbReference>
<keyword evidence="1" id="KW-0812">Transmembrane</keyword>
<evidence type="ECO:0000313" key="2">
    <source>
        <dbReference type="EMBL" id="PCS07363.1"/>
    </source>
</evidence>
<keyword evidence="1" id="KW-1133">Transmembrane helix</keyword>
<dbReference type="Pfam" id="PF04854">
    <property type="entry name" value="DUF624"/>
    <property type="match status" value="1"/>
</dbReference>
<dbReference type="Proteomes" id="UP000242246">
    <property type="component" value="Unassembled WGS sequence"/>
</dbReference>
<feature type="transmembrane region" description="Helical" evidence="1">
    <location>
        <begin position="179"/>
        <end position="202"/>
    </location>
</feature>
<reference evidence="2 3" key="1">
    <citation type="submission" date="2014-12" db="EMBL/GenBank/DDBJ databases">
        <title>Draft genome sequences of 10 type strains of Lactococcus.</title>
        <authorList>
            <person name="Sun Z."/>
            <person name="Zhong Z."/>
            <person name="Liu W."/>
            <person name="Zhang W."/>
            <person name="Zhang H."/>
        </authorList>
    </citation>
    <scope>NUCLEOTIDE SEQUENCE [LARGE SCALE GENOMIC DNA]</scope>
    <source>
        <strain evidence="2 3">DSM 20686</strain>
    </source>
</reference>